<evidence type="ECO:0000256" key="3">
    <source>
        <dbReference type="ARBA" id="ARBA00022729"/>
    </source>
</evidence>
<dbReference type="InterPro" id="IPR016187">
    <property type="entry name" value="CTDL_fold"/>
</dbReference>
<evidence type="ECO:0000313" key="6">
    <source>
        <dbReference type="Ensembl" id="ENSHCOP00000008718.1"/>
    </source>
</evidence>
<keyword evidence="2" id="KW-0964">Secreted</keyword>
<proteinExistence type="predicted"/>
<evidence type="ECO:0000313" key="7">
    <source>
        <dbReference type="Proteomes" id="UP000264820"/>
    </source>
</evidence>
<accession>A0A3Q2XUP6</accession>
<dbReference type="STRING" id="109280.ENSHCOP00000008718"/>
<dbReference type="GO" id="GO:0030246">
    <property type="term" value="F:carbohydrate binding"/>
    <property type="evidence" value="ECO:0007669"/>
    <property type="project" value="UniProtKB-KW"/>
</dbReference>
<keyword evidence="3" id="KW-0732">Signal</keyword>
<dbReference type="GeneTree" id="ENSGT00940000159374"/>
<organism evidence="6 7">
    <name type="scientific">Hippocampus comes</name>
    <name type="common">Tiger tail seahorse</name>
    <dbReference type="NCBI Taxonomy" id="109280"/>
    <lineage>
        <taxon>Eukaryota</taxon>
        <taxon>Metazoa</taxon>
        <taxon>Chordata</taxon>
        <taxon>Craniata</taxon>
        <taxon>Vertebrata</taxon>
        <taxon>Euteleostomi</taxon>
        <taxon>Actinopterygii</taxon>
        <taxon>Neopterygii</taxon>
        <taxon>Teleostei</taxon>
        <taxon>Neoteleostei</taxon>
        <taxon>Acanthomorphata</taxon>
        <taxon>Syngnathiaria</taxon>
        <taxon>Syngnathiformes</taxon>
        <taxon>Syngnathoidei</taxon>
        <taxon>Syngnathidae</taxon>
        <taxon>Hippocampus</taxon>
    </lineage>
</organism>
<sequence length="213" mass="23409">GALGEVGSKGDVGHIGKMGPIGGTSQADICPVCQMAGPALTVTNYSGRFNWVLAESSVIGDDSAHIKHLVFNHLGTTCDCGRYRKVIGQMDVNLVTIFDEHYYLLVKEAKRFKEASMNCELRGGILAMPTNIDSNRLIADYVSQSGLTRVYIGVQAKNTDTLTVCAYLTYRHRFETNHNASCVELLSTGTWSHVECDMAMFFICEFPKSRIRG</sequence>
<dbReference type="GO" id="GO:0005615">
    <property type="term" value="C:extracellular space"/>
    <property type="evidence" value="ECO:0007669"/>
    <property type="project" value="TreeGrafter"/>
</dbReference>
<dbReference type="SUPFAM" id="SSF56436">
    <property type="entry name" value="C-type lectin-like"/>
    <property type="match status" value="1"/>
</dbReference>
<dbReference type="Gene3D" id="3.10.100.10">
    <property type="entry name" value="Mannose-Binding Protein A, subunit A"/>
    <property type="match status" value="1"/>
</dbReference>
<dbReference type="Pfam" id="PF00059">
    <property type="entry name" value="Lectin_C"/>
    <property type="match status" value="1"/>
</dbReference>
<dbReference type="Proteomes" id="UP000264820">
    <property type="component" value="Unplaced"/>
</dbReference>
<dbReference type="PANTHER" id="PTHR22799">
    <property type="entry name" value="TETRANECTIN-RELATED"/>
    <property type="match status" value="1"/>
</dbReference>
<keyword evidence="7" id="KW-1185">Reference proteome</keyword>
<dbReference type="PROSITE" id="PS50041">
    <property type="entry name" value="C_TYPE_LECTIN_2"/>
    <property type="match status" value="1"/>
</dbReference>
<dbReference type="PANTHER" id="PTHR22799:SF1">
    <property type="entry name" value="C-TYPE LECTIN DOMAIN FAMILY 11 MEMBER A"/>
    <property type="match status" value="1"/>
</dbReference>
<evidence type="ECO:0000256" key="2">
    <source>
        <dbReference type="ARBA" id="ARBA00022525"/>
    </source>
</evidence>
<evidence type="ECO:0000256" key="4">
    <source>
        <dbReference type="ARBA" id="ARBA00022734"/>
    </source>
</evidence>
<protein>
    <submittedName>
        <fullName evidence="6">Collectin subfamily member 10</fullName>
    </submittedName>
</protein>
<comment type="subcellular location">
    <subcellularLocation>
        <location evidence="1">Secreted</location>
    </subcellularLocation>
</comment>
<reference evidence="6" key="2">
    <citation type="submission" date="2025-09" db="UniProtKB">
        <authorList>
            <consortium name="Ensembl"/>
        </authorList>
    </citation>
    <scope>IDENTIFICATION</scope>
</reference>
<dbReference type="InterPro" id="IPR001304">
    <property type="entry name" value="C-type_lectin-like"/>
</dbReference>
<keyword evidence="4" id="KW-0430">Lectin</keyword>
<feature type="domain" description="C-type lectin" evidence="5">
    <location>
        <begin position="98"/>
        <end position="205"/>
    </location>
</feature>
<evidence type="ECO:0000259" key="5">
    <source>
        <dbReference type="PROSITE" id="PS50041"/>
    </source>
</evidence>
<dbReference type="AlphaFoldDB" id="A0A3Q2XUP6"/>
<reference evidence="6" key="1">
    <citation type="submission" date="2025-08" db="UniProtKB">
        <authorList>
            <consortium name="Ensembl"/>
        </authorList>
    </citation>
    <scope>IDENTIFICATION</scope>
</reference>
<name>A0A3Q2XUP6_HIPCM</name>
<dbReference type="GO" id="GO:0008083">
    <property type="term" value="F:growth factor activity"/>
    <property type="evidence" value="ECO:0007669"/>
    <property type="project" value="TreeGrafter"/>
</dbReference>
<dbReference type="Ensembl" id="ENSHCOT00000014652.1">
    <property type="protein sequence ID" value="ENSHCOP00000008718.1"/>
    <property type="gene ID" value="ENSHCOG00000011065.1"/>
</dbReference>
<dbReference type="InterPro" id="IPR016186">
    <property type="entry name" value="C-type_lectin-like/link_sf"/>
</dbReference>
<evidence type="ECO:0000256" key="1">
    <source>
        <dbReference type="ARBA" id="ARBA00004613"/>
    </source>
</evidence>
<dbReference type="InterPro" id="IPR051663">
    <property type="entry name" value="CLec_Tetranectin-domain"/>
</dbReference>
<dbReference type="GO" id="GO:0001503">
    <property type="term" value="P:ossification"/>
    <property type="evidence" value="ECO:0007669"/>
    <property type="project" value="TreeGrafter"/>
</dbReference>